<accession>K4KQ14</accession>
<dbReference type="RefSeq" id="WP_015048341.1">
    <property type="nucleotide sequence ID" value="NC_018868.3"/>
</dbReference>
<name>K4KQ14_SIMAS</name>
<dbReference type="KEGG" id="saga:M5M_15280"/>
<dbReference type="AlphaFoldDB" id="K4KQ14"/>
<reference evidence="1 2" key="1">
    <citation type="journal article" date="2013" name="Genome Announc.">
        <title>Complete genome sequence of Simiduia agarivorans SA1(T), a marine bacterium able to degrade a variety of polysaccharides.</title>
        <authorList>
            <person name="Lin S.Y."/>
            <person name="Shieh W.Y."/>
            <person name="Chen J.S."/>
            <person name="Tang S.L."/>
        </authorList>
    </citation>
    <scope>NUCLEOTIDE SEQUENCE [LARGE SCALE GENOMIC DNA]</scope>
    <source>
        <strain evidence="2">DSM 21679 / JCM 13881 / BCRC 17597 / SA1</strain>
    </source>
</reference>
<organism evidence="1 2">
    <name type="scientific">Simiduia agarivorans (strain DSM 21679 / JCM 13881 / BCRC 17597 / SA1)</name>
    <dbReference type="NCBI Taxonomy" id="1117647"/>
    <lineage>
        <taxon>Bacteria</taxon>
        <taxon>Pseudomonadati</taxon>
        <taxon>Pseudomonadota</taxon>
        <taxon>Gammaproteobacteria</taxon>
        <taxon>Cellvibrionales</taxon>
        <taxon>Cellvibrionaceae</taxon>
        <taxon>Simiduia</taxon>
    </lineage>
</organism>
<gene>
    <name evidence="1" type="ordered locus">M5M_15280</name>
</gene>
<evidence type="ECO:0000313" key="2">
    <source>
        <dbReference type="Proteomes" id="UP000000466"/>
    </source>
</evidence>
<dbReference type="HOGENOM" id="CLU_1776183_0_0_6"/>
<dbReference type="EMBL" id="CP003746">
    <property type="protein sequence ID" value="AFV00189.1"/>
    <property type="molecule type" value="Genomic_DNA"/>
</dbReference>
<dbReference type="Proteomes" id="UP000000466">
    <property type="component" value="Chromosome"/>
</dbReference>
<evidence type="ECO:0000313" key="1">
    <source>
        <dbReference type="EMBL" id="AFV00189.1"/>
    </source>
</evidence>
<protein>
    <submittedName>
        <fullName evidence="1">Uncharacterized protein</fullName>
    </submittedName>
</protein>
<proteinExistence type="predicted"/>
<keyword evidence="2" id="KW-1185">Reference proteome</keyword>
<sequence>MEVKFSLVDVGVEKIVALVRNEGEGIKNIGEHQIVGKLRYPEESIVAENFIENKAFLSCVFEFFSLDIGAVVGSAEEEWLYVIDQRSKGENVPPYYVVGAYHLKGCVKQDFKMNPNFRLLTEDGFFDFGSRNDDFQRFVFSKVDAG</sequence>
<dbReference type="STRING" id="1117647.M5M_15280"/>